<keyword evidence="8" id="KW-0496">Mitochondrion</keyword>
<dbReference type="CDD" id="cd01335">
    <property type="entry name" value="Radical_SAM"/>
    <property type="match status" value="1"/>
</dbReference>
<evidence type="ECO:0000256" key="1">
    <source>
        <dbReference type="ARBA" id="ARBA00001966"/>
    </source>
</evidence>
<evidence type="ECO:0000256" key="3">
    <source>
        <dbReference type="ARBA" id="ARBA00022691"/>
    </source>
</evidence>
<dbReference type="NCBIfam" id="NF038283">
    <property type="entry name" value="viperin_w_prok"/>
    <property type="match status" value="1"/>
</dbReference>
<dbReference type="InterPro" id="IPR007197">
    <property type="entry name" value="rSAM"/>
</dbReference>
<keyword evidence="6" id="KW-0411">Iron-sulfur</keyword>
<organism evidence="11 12">
    <name type="scientific">Extremus antarcticus</name>
    <dbReference type="NCBI Taxonomy" id="702011"/>
    <lineage>
        <taxon>Eukaryota</taxon>
        <taxon>Fungi</taxon>
        <taxon>Dikarya</taxon>
        <taxon>Ascomycota</taxon>
        <taxon>Pezizomycotina</taxon>
        <taxon>Dothideomycetes</taxon>
        <taxon>Dothideomycetidae</taxon>
        <taxon>Mycosphaerellales</taxon>
        <taxon>Extremaceae</taxon>
        <taxon>Extremus</taxon>
    </lineage>
</organism>
<dbReference type="SFLD" id="SFLDG01067">
    <property type="entry name" value="SPASM/twitch_domain_containing"/>
    <property type="match status" value="1"/>
</dbReference>
<evidence type="ECO:0000256" key="4">
    <source>
        <dbReference type="ARBA" id="ARBA00022723"/>
    </source>
</evidence>
<keyword evidence="3" id="KW-0949">S-adenosyl-L-methionine</keyword>
<dbReference type="GO" id="GO:0046872">
    <property type="term" value="F:metal ion binding"/>
    <property type="evidence" value="ECO:0007669"/>
    <property type="project" value="UniProtKB-KW"/>
</dbReference>
<dbReference type="PROSITE" id="PS51918">
    <property type="entry name" value="RADICAL_SAM"/>
    <property type="match status" value="1"/>
</dbReference>
<accession>A0AAJ0GDL4</accession>
<reference evidence="11" key="1">
    <citation type="submission" date="2023-04" db="EMBL/GenBank/DDBJ databases">
        <title>Black Yeasts Isolated from many extreme environments.</title>
        <authorList>
            <person name="Coleine C."/>
            <person name="Stajich J.E."/>
            <person name="Selbmann L."/>
        </authorList>
    </citation>
    <scope>NUCLEOTIDE SEQUENCE</scope>
    <source>
        <strain evidence="11">CCFEE 5312</strain>
    </source>
</reference>
<dbReference type="InterPro" id="IPR051196">
    <property type="entry name" value="RSAD2/Viperin_antiviral"/>
</dbReference>
<keyword evidence="12" id="KW-1185">Reference proteome</keyword>
<dbReference type="GO" id="GO:0003824">
    <property type="term" value="F:catalytic activity"/>
    <property type="evidence" value="ECO:0007669"/>
    <property type="project" value="InterPro"/>
</dbReference>
<dbReference type="GO" id="GO:0051607">
    <property type="term" value="P:defense response to virus"/>
    <property type="evidence" value="ECO:0007669"/>
    <property type="project" value="UniProtKB-KW"/>
</dbReference>
<dbReference type="InterPro" id="IPR013785">
    <property type="entry name" value="Aldolase_TIM"/>
</dbReference>
<comment type="cofactor">
    <cofactor evidence="1">
        <name>[4Fe-4S] cluster</name>
        <dbReference type="ChEBI" id="CHEBI:49883"/>
    </cofactor>
</comment>
<feature type="transmembrane region" description="Helical" evidence="9">
    <location>
        <begin position="12"/>
        <end position="31"/>
    </location>
</feature>
<keyword evidence="7" id="KW-0051">Antiviral defense</keyword>
<keyword evidence="2" id="KW-0004">4Fe-4S</keyword>
<dbReference type="Pfam" id="PF04055">
    <property type="entry name" value="Radical_SAM"/>
    <property type="match status" value="1"/>
</dbReference>
<evidence type="ECO:0000256" key="7">
    <source>
        <dbReference type="ARBA" id="ARBA00023118"/>
    </source>
</evidence>
<keyword evidence="5" id="KW-0408">Iron</keyword>
<dbReference type="EMBL" id="JAWDJX010000018">
    <property type="protein sequence ID" value="KAK3053006.1"/>
    <property type="molecule type" value="Genomic_DNA"/>
</dbReference>
<dbReference type="SFLD" id="SFLDF00318">
    <property type="entry name" value="Viperin"/>
    <property type="match status" value="1"/>
</dbReference>
<dbReference type="SFLD" id="SFLDG01088">
    <property type="entry name" value="antiviral_proteins"/>
    <property type="match status" value="1"/>
</dbReference>
<evidence type="ECO:0000256" key="5">
    <source>
        <dbReference type="ARBA" id="ARBA00023004"/>
    </source>
</evidence>
<dbReference type="InterPro" id="IPR058240">
    <property type="entry name" value="rSAM_sf"/>
</dbReference>
<dbReference type="SMART" id="SM00729">
    <property type="entry name" value="Elp3"/>
    <property type="match status" value="1"/>
</dbReference>
<keyword evidence="9" id="KW-0812">Transmembrane</keyword>
<protein>
    <recommendedName>
        <fullName evidence="10">Radical SAM core domain-containing protein</fullName>
    </recommendedName>
</protein>
<keyword evidence="9" id="KW-1133">Transmembrane helix</keyword>
<evidence type="ECO:0000313" key="12">
    <source>
        <dbReference type="Proteomes" id="UP001271007"/>
    </source>
</evidence>
<dbReference type="InterPro" id="IPR006638">
    <property type="entry name" value="Elp3/MiaA/NifB-like_rSAM"/>
</dbReference>
<feature type="domain" description="Radical SAM core" evidence="10">
    <location>
        <begin position="61"/>
        <end position="267"/>
    </location>
</feature>
<evidence type="ECO:0000313" key="11">
    <source>
        <dbReference type="EMBL" id="KAK3053006.1"/>
    </source>
</evidence>
<dbReference type="PANTHER" id="PTHR21339">
    <property type="entry name" value="RADICAL S-ADENOSYL METHIONINE DOMAIN-CONTAINING PROTEIN 2"/>
    <property type="match status" value="1"/>
</dbReference>
<sequence length="366" mass="41291">MGLLTSLLLSPWALIVTTTLFALTGSLYYLLRPRLRLKFQDKAVLPAATTEKLLSDANKGISKPVSVNYHFTRKCNKVCGFCFHTEKTSYVAKEDDMKRGLKLLKEAGMKKINFAGGEPFLYPKQLAMLCEYCKIDLQLESVSIISNGTKITEDWLQKYGRFVDVLGVSCDSFDEATNIEIGRGTGKNVTQLFLIRGWCRDLGIKFKLNTVVCSFNWQEEMATTVEQLDPFRWKCFQVLEVQDENDASTTDADLDKRKRNAKRFVISDQQFADFCNNHKHLSCFVPESNQLMASSYLILDEYLCFLDKGDGKEKQSSCILDVGVAEALKEVYWDQAAFAARGGVYDWSRVGEESKGCGSGSTALEW</sequence>
<gene>
    <name evidence="11" type="ORF">LTR09_006070</name>
</gene>
<dbReference type="PANTHER" id="PTHR21339:SF0">
    <property type="entry name" value="S-ADENOSYLMETHIONINE-DEPENDENT NUCLEOTIDE DEHYDRATASE RSAD2"/>
    <property type="match status" value="1"/>
</dbReference>
<keyword evidence="4" id="KW-0479">Metal-binding</keyword>
<name>A0AAJ0GDL4_9PEZI</name>
<dbReference type="Gene3D" id="3.20.20.70">
    <property type="entry name" value="Aldolase class I"/>
    <property type="match status" value="1"/>
</dbReference>
<dbReference type="Proteomes" id="UP001271007">
    <property type="component" value="Unassembled WGS sequence"/>
</dbReference>
<evidence type="ECO:0000259" key="10">
    <source>
        <dbReference type="PROSITE" id="PS51918"/>
    </source>
</evidence>
<dbReference type="AlphaFoldDB" id="A0AAJ0GDL4"/>
<dbReference type="SUPFAM" id="SSF102114">
    <property type="entry name" value="Radical SAM enzymes"/>
    <property type="match status" value="1"/>
</dbReference>
<proteinExistence type="predicted"/>
<dbReference type="SFLD" id="SFLDS00029">
    <property type="entry name" value="Radical_SAM"/>
    <property type="match status" value="1"/>
</dbReference>
<comment type="caution">
    <text evidence="11">The sequence shown here is derived from an EMBL/GenBank/DDBJ whole genome shotgun (WGS) entry which is preliminary data.</text>
</comment>
<evidence type="ECO:0000256" key="2">
    <source>
        <dbReference type="ARBA" id="ARBA00022485"/>
    </source>
</evidence>
<dbReference type="GO" id="GO:0051539">
    <property type="term" value="F:4 iron, 4 sulfur cluster binding"/>
    <property type="evidence" value="ECO:0007669"/>
    <property type="project" value="UniProtKB-KW"/>
</dbReference>
<evidence type="ECO:0000256" key="8">
    <source>
        <dbReference type="ARBA" id="ARBA00023128"/>
    </source>
</evidence>
<keyword evidence="9" id="KW-0472">Membrane</keyword>
<evidence type="ECO:0000256" key="9">
    <source>
        <dbReference type="SAM" id="Phobius"/>
    </source>
</evidence>
<evidence type="ECO:0000256" key="6">
    <source>
        <dbReference type="ARBA" id="ARBA00023014"/>
    </source>
</evidence>